<evidence type="ECO:0000256" key="2">
    <source>
        <dbReference type="ARBA" id="ARBA00006617"/>
    </source>
</evidence>
<sequence>MSSALIFGATGQVGQQVLREVLASSHFTRVGDYGRRAASFEGPGKDKLEQKVVDFEKLGQKGEDGEEARKGVREGNWDVVFVALGTTKADAGSAEAFEKIDREYVLNAARAAKSDDPNHSQRIVYVSSVGANPSSPFLYPKSKGLTEQGLAELGYNDTIVFRPAMLKGTNRPERRLAETIWGGITGVLSHVSTNMEINISTLGKSLVKAGIVGTAGLPKVAGATTVGKEGAKFTLINNTGALAMAKEDV</sequence>
<dbReference type="GO" id="GO:0051170">
    <property type="term" value="P:import into nucleus"/>
    <property type="evidence" value="ECO:0007669"/>
    <property type="project" value="TreeGrafter"/>
</dbReference>
<feature type="domain" description="NAD(P)-binding" evidence="3">
    <location>
        <begin position="8"/>
        <end position="167"/>
    </location>
</feature>
<keyword evidence="5" id="KW-1185">Reference proteome</keyword>
<organism evidence="4 5">
    <name type="scientific">Amanita thiersii Skay4041</name>
    <dbReference type="NCBI Taxonomy" id="703135"/>
    <lineage>
        <taxon>Eukaryota</taxon>
        <taxon>Fungi</taxon>
        <taxon>Dikarya</taxon>
        <taxon>Basidiomycota</taxon>
        <taxon>Agaricomycotina</taxon>
        <taxon>Agaricomycetes</taxon>
        <taxon>Agaricomycetidae</taxon>
        <taxon>Agaricales</taxon>
        <taxon>Pluteineae</taxon>
        <taxon>Amanitaceae</taxon>
        <taxon>Amanita</taxon>
    </lineage>
</organism>
<dbReference type="OrthoDB" id="430436at2759"/>
<dbReference type="AlphaFoldDB" id="A0A2A9NLR1"/>
<name>A0A2A9NLR1_9AGAR</name>
<dbReference type="Gene3D" id="3.40.50.720">
    <property type="entry name" value="NAD(P)-binding Rossmann-like Domain"/>
    <property type="match status" value="1"/>
</dbReference>
<protein>
    <recommendedName>
        <fullName evidence="3">NAD(P)-binding domain-containing protein</fullName>
    </recommendedName>
</protein>
<gene>
    <name evidence="4" type="ORF">AMATHDRAFT_64949</name>
</gene>
<dbReference type="PANTHER" id="PTHR14097:SF7">
    <property type="entry name" value="OXIDOREDUCTASE HTATIP2"/>
    <property type="match status" value="1"/>
</dbReference>
<evidence type="ECO:0000313" key="4">
    <source>
        <dbReference type="EMBL" id="PFH48650.1"/>
    </source>
</evidence>
<dbReference type="EMBL" id="KZ302055">
    <property type="protein sequence ID" value="PFH48650.1"/>
    <property type="molecule type" value="Genomic_DNA"/>
</dbReference>
<dbReference type="PANTHER" id="PTHR14097">
    <property type="entry name" value="OXIDOREDUCTASE HTATIP2"/>
    <property type="match status" value="1"/>
</dbReference>
<dbReference type="Proteomes" id="UP000242287">
    <property type="component" value="Unassembled WGS sequence"/>
</dbReference>
<reference evidence="4 5" key="1">
    <citation type="submission" date="2014-02" db="EMBL/GenBank/DDBJ databases">
        <title>Transposable element dynamics among asymbiotic and ectomycorrhizal Amanita fungi.</title>
        <authorList>
            <consortium name="DOE Joint Genome Institute"/>
            <person name="Hess J."/>
            <person name="Skrede I."/>
            <person name="Wolfe B."/>
            <person name="LaButti K."/>
            <person name="Ohm R.A."/>
            <person name="Grigoriev I.V."/>
            <person name="Pringle A."/>
        </authorList>
    </citation>
    <scope>NUCLEOTIDE SEQUENCE [LARGE SCALE GENOMIC DNA]</scope>
    <source>
        <strain evidence="4 5">SKay4041</strain>
    </source>
</reference>
<evidence type="ECO:0000259" key="3">
    <source>
        <dbReference type="Pfam" id="PF13460"/>
    </source>
</evidence>
<dbReference type="Pfam" id="PF13460">
    <property type="entry name" value="NAD_binding_10"/>
    <property type="match status" value="1"/>
</dbReference>
<evidence type="ECO:0000313" key="5">
    <source>
        <dbReference type="Proteomes" id="UP000242287"/>
    </source>
</evidence>
<proteinExistence type="inferred from homology"/>
<evidence type="ECO:0000256" key="1">
    <source>
        <dbReference type="ARBA" id="ARBA00004450"/>
    </source>
</evidence>
<dbReference type="STRING" id="703135.A0A2A9NLR1"/>
<dbReference type="SUPFAM" id="SSF51735">
    <property type="entry name" value="NAD(P)-binding Rossmann-fold domains"/>
    <property type="match status" value="1"/>
</dbReference>
<dbReference type="GO" id="GO:0005741">
    <property type="term" value="C:mitochondrial outer membrane"/>
    <property type="evidence" value="ECO:0007669"/>
    <property type="project" value="UniProtKB-SubCell"/>
</dbReference>
<dbReference type="InterPro" id="IPR036291">
    <property type="entry name" value="NAD(P)-bd_dom_sf"/>
</dbReference>
<accession>A0A2A9NLR1</accession>
<comment type="subcellular location">
    <subcellularLocation>
        <location evidence="1">Mitochondrion outer membrane</location>
        <topology evidence="1">Peripheral membrane protein</topology>
    </subcellularLocation>
</comment>
<dbReference type="InterPro" id="IPR016040">
    <property type="entry name" value="NAD(P)-bd_dom"/>
</dbReference>
<comment type="similarity">
    <text evidence="2">Belongs to the FMP52 family.</text>
</comment>